<protein>
    <submittedName>
        <fullName evidence="2">Uncharacterized protein</fullName>
    </submittedName>
</protein>
<dbReference type="Proteomes" id="UP000730739">
    <property type="component" value="Unassembled WGS sequence"/>
</dbReference>
<proteinExistence type="predicted"/>
<comment type="caution">
    <text evidence="2">The sequence shown here is derived from an EMBL/GenBank/DDBJ whole genome shotgun (WGS) entry which is preliminary data.</text>
</comment>
<gene>
    <name evidence="2" type="ORF">J2Z31_000008</name>
</gene>
<keyword evidence="1" id="KW-0812">Transmembrane</keyword>
<dbReference type="EMBL" id="JAGILA010000001">
    <property type="protein sequence ID" value="MBP2233518.1"/>
    <property type="molecule type" value="Genomic_DNA"/>
</dbReference>
<organism evidence="2 3">
    <name type="scientific">Sinorhizobium kostiense</name>
    <dbReference type="NCBI Taxonomy" id="76747"/>
    <lineage>
        <taxon>Bacteria</taxon>
        <taxon>Pseudomonadati</taxon>
        <taxon>Pseudomonadota</taxon>
        <taxon>Alphaproteobacteria</taxon>
        <taxon>Hyphomicrobiales</taxon>
        <taxon>Rhizobiaceae</taxon>
        <taxon>Sinorhizobium/Ensifer group</taxon>
        <taxon>Sinorhizobium</taxon>
    </lineage>
</organism>
<keyword evidence="3" id="KW-1185">Reference proteome</keyword>
<sequence>MRWVSATGWLRAPGPGPTLSLPVRTHWQVWNIPSPPLVSGVEGASKMNQIIYLVGLVVIVIAILSFFGLS</sequence>
<keyword evidence="1" id="KW-0472">Membrane</keyword>
<feature type="transmembrane region" description="Helical" evidence="1">
    <location>
        <begin position="50"/>
        <end position="69"/>
    </location>
</feature>
<evidence type="ECO:0000313" key="2">
    <source>
        <dbReference type="EMBL" id="MBP2233518.1"/>
    </source>
</evidence>
<name>A0ABS4QS78_9HYPH</name>
<evidence type="ECO:0000256" key="1">
    <source>
        <dbReference type="SAM" id="Phobius"/>
    </source>
</evidence>
<reference evidence="2 3" key="1">
    <citation type="submission" date="2021-03" db="EMBL/GenBank/DDBJ databases">
        <title>Genomic Encyclopedia of Type Strains, Phase IV (KMG-IV): sequencing the most valuable type-strain genomes for metagenomic binning, comparative biology and taxonomic classification.</title>
        <authorList>
            <person name="Goeker M."/>
        </authorList>
    </citation>
    <scope>NUCLEOTIDE SEQUENCE [LARGE SCALE GENOMIC DNA]</scope>
    <source>
        <strain evidence="2 3">DSM 13372</strain>
    </source>
</reference>
<keyword evidence="1" id="KW-1133">Transmembrane helix</keyword>
<evidence type="ECO:0000313" key="3">
    <source>
        <dbReference type="Proteomes" id="UP000730739"/>
    </source>
</evidence>
<accession>A0ABS4QS78</accession>